<dbReference type="KEGG" id="gaz:Pan241w_56680"/>
<dbReference type="RefSeq" id="WP_145222291.1">
    <property type="nucleotide sequence ID" value="NZ_CP036269.1"/>
</dbReference>
<reference evidence="1 2" key="1">
    <citation type="submission" date="2019-02" db="EMBL/GenBank/DDBJ databases">
        <title>Deep-cultivation of Planctomycetes and their phenomic and genomic characterization uncovers novel biology.</title>
        <authorList>
            <person name="Wiegand S."/>
            <person name="Jogler M."/>
            <person name="Boedeker C."/>
            <person name="Pinto D."/>
            <person name="Vollmers J."/>
            <person name="Rivas-Marin E."/>
            <person name="Kohn T."/>
            <person name="Peeters S.H."/>
            <person name="Heuer A."/>
            <person name="Rast P."/>
            <person name="Oberbeckmann S."/>
            <person name="Bunk B."/>
            <person name="Jeske O."/>
            <person name="Meyerdierks A."/>
            <person name="Storesund J.E."/>
            <person name="Kallscheuer N."/>
            <person name="Luecker S."/>
            <person name="Lage O.M."/>
            <person name="Pohl T."/>
            <person name="Merkel B.J."/>
            <person name="Hornburger P."/>
            <person name="Mueller R.-W."/>
            <person name="Bruemmer F."/>
            <person name="Labrenz M."/>
            <person name="Spormann A.M."/>
            <person name="Op den Camp H."/>
            <person name="Overmann J."/>
            <person name="Amann R."/>
            <person name="Jetten M.S.M."/>
            <person name="Mascher T."/>
            <person name="Medema M.H."/>
            <person name="Devos D.P."/>
            <person name="Kaster A.-K."/>
            <person name="Ovreas L."/>
            <person name="Rohde M."/>
            <person name="Galperin M.Y."/>
            <person name="Jogler C."/>
        </authorList>
    </citation>
    <scope>NUCLEOTIDE SEQUENCE [LARGE SCALE GENOMIC DNA]</scope>
    <source>
        <strain evidence="1 2">Pan241w</strain>
    </source>
</reference>
<keyword evidence="2" id="KW-1185">Reference proteome</keyword>
<organism evidence="1 2">
    <name type="scientific">Gimesia alba</name>
    <dbReference type="NCBI Taxonomy" id="2527973"/>
    <lineage>
        <taxon>Bacteria</taxon>
        <taxon>Pseudomonadati</taxon>
        <taxon>Planctomycetota</taxon>
        <taxon>Planctomycetia</taxon>
        <taxon>Planctomycetales</taxon>
        <taxon>Planctomycetaceae</taxon>
        <taxon>Gimesia</taxon>
    </lineage>
</organism>
<proteinExistence type="predicted"/>
<name>A0A517RNS7_9PLAN</name>
<dbReference type="AlphaFoldDB" id="A0A517RNS7"/>
<dbReference type="OrthoDB" id="291981at2"/>
<evidence type="ECO:0000313" key="1">
    <source>
        <dbReference type="EMBL" id="QDT45543.1"/>
    </source>
</evidence>
<dbReference type="EMBL" id="CP036269">
    <property type="protein sequence ID" value="QDT45543.1"/>
    <property type="molecule type" value="Genomic_DNA"/>
</dbReference>
<accession>A0A517RNS7</accession>
<sequence length="372" mass="41771">MIKMDKTRLTQRLTILVITVTSTITIPVLTTSAQQAQINERDGQSPALTKSAADQYLLKDTDRQLTEFQQQQKPADKQIRVPDEEDLISIHSKGSSTRASRKAGLAQLPLDQMTPANRTNAEHVLKDLSMFRALPKIQFDVNHSAYAFFIAHPDVVVSIWREMKLSEFQMWQTGPYSYEVDAGDGTLGTLEVIHQTPKETIVLCSGVYKSPLIAKPISAKALLHLQTEYYSGDDKKMDSVSHQVTMYVSFPSQTVEMAAKILAPVSNVILDRNFKEVSIFMHMMSLAMERQPGWVERIAGRLKGVLPIRRPQLLKVAARVYIDGKARQNKMAPNRLQPPQPIDVITQTSDEAPRKLPTNIRVQPVSRAQSPM</sequence>
<evidence type="ECO:0000313" key="2">
    <source>
        <dbReference type="Proteomes" id="UP000317171"/>
    </source>
</evidence>
<dbReference type="Proteomes" id="UP000317171">
    <property type="component" value="Chromosome"/>
</dbReference>
<protein>
    <submittedName>
        <fullName evidence="1">Uncharacterized protein</fullName>
    </submittedName>
</protein>
<gene>
    <name evidence="1" type="ORF">Pan241w_56680</name>
</gene>